<evidence type="ECO:0000256" key="10">
    <source>
        <dbReference type="SAM" id="Phobius"/>
    </source>
</evidence>
<evidence type="ECO:0000256" key="9">
    <source>
        <dbReference type="SAM" id="MobiDB-lite"/>
    </source>
</evidence>
<dbReference type="InterPro" id="IPR036259">
    <property type="entry name" value="MFS_trans_sf"/>
</dbReference>
<dbReference type="CDD" id="cd06173">
    <property type="entry name" value="MFS_MefA_like"/>
    <property type="match status" value="1"/>
</dbReference>
<dbReference type="PANTHER" id="PTHR23513">
    <property type="entry name" value="INTEGRAL MEMBRANE EFFLUX PROTEIN-RELATED"/>
    <property type="match status" value="1"/>
</dbReference>
<dbReference type="InterPro" id="IPR011701">
    <property type="entry name" value="MFS"/>
</dbReference>
<keyword evidence="6 10" id="KW-0472">Membrane</keyword>
<feature type="transmembrane region" description="Helical" evidence="10">
    <location>
        <begin position="225"/>
        <end position="252"/>
    </location>
</feature>
<comment type="similarity">
    <text evidence="7">Belongs to the major facilitator superfamily. Drug:H(+) antiporter-3 (DHA3) (TC 2.A.1.21) family.</text>
</comment>
<dbReference type="SUPFAM" id="SSF103473">
    <property type="entry name" value="MFS general substrate transporter"/>
    <property type="match status" value="1"/>
</dbReference>
<evidence type="ECO:0000256" key="1">
    <source>
        <dbReference type="ARBA" id="ARBA00004429"/>
    </source>
</evidence>
<evidence type="ECO:0000256" key="4">
    <source>
        <dbReference type="ARBA" id="ARBA00022692"/>
    </source>
</evidence>
<organism evidence="12 13">
    <name type="scientific">Flexivirga oryzae</name>
    <dbReference type="NCBI Taxonomy" id="1794944"/>
    <lineage>
        <taxon>Bacteria</taxon>
        <taxon>Bacillati</taxon>
        <taxon>Actinomycetota</taxon>
        <taxon>Actinomycetes</taxon>
        <taxon>Micrococcales</taxon>
        <taxon>Dermacoccaceae</taxon>
        <taxon>Flexivirga</taxon>
    </lineage>
</organism>
<comment type="subcellular location">
    <subcellularLocation>
        <location evidence="1">Cell inner membrane</location>
        <topology evidence="1">Multi-pass membrane protein</topology>
    </subcellularLocation>
</comment>
<evidence type="ECO:0000256" key="8">
    <source>
        <dbReference type="ARBA" id="ARBA00040914"/>
    </source>
</evidence>
<dbReference type="Proteomes" id="UP000559182">
    <property type="component" value="Unassembled WGS sequence"/>
</dbReference>
<sequence>MSDRRPFAALAVAEAFSISGTRLSQIAVPWLVLTTTGSAVWTGVVGFAEMLPYVVAKALGGPVVDRVGAKSVAVTADSCSVLIVGLIPLLHSLGMLHLAWLIPIAALMGVVRGPSDGAKSSLVPAVAEHGAIPLERVTGVMGAIERLGGTVGAAAAGAVVAVIGAPQALLVNAVTFGVAAACISRGLSNPKHVGSQDDSTVSDDAEASYTQQLVEGWRFLRGDSVLVGITVMVSLTNVLDQAWTAVLLPVWAHATGHGAGAVGLVLAAMAGPSIVGALTAAAVGERLPRLPVYVIGFVLAGLPRFSIFAFDTPVWLMVVVLATVGFVSGFCNPILGAVSFERIPRHLVGRVSALKTSLCWSLIPFGGLLGGGLAALLGWRAATMAAGIGYGAVALMPLLRKSFRDFKKQPAPPDATGPATLERLTNPGAVGRVC</sequence>
<feature type="transmembrane region" description="Helical" evidence="10">
    <location>
        <begin position="382"/>
        <end position="399"/>
    </location>
</feature>
<feature type="transmembrane region" description="Helical" evidence="10">
    <location>
        <begin position="290"/>
        <end position="309"/>
    </location>
</feature>
<dbReference type="GO" id="GO:0022857">
    <property type="term" value="F:transmembrane transporter activity"/>
    <property type="evidence" value="ECO:0007669"/>
    <property type="project" value="InterPro"/>
</dbReference>
<feature type="domain" description="Major facilitator superfamily (MFS) profile" evidence="11">
    <location>
        <begin position="226"/>
        <end position="434"/>
    </location>
</feature>
<comment type="caution">
    <text evidence="12">The sequence shown here is derived from an EMBL/GenBank/DDBJ whole genome shotgun (WGS) entry which is preliminary data.</text>
</comment>
<feature type="transmembrane region" description="Helical" evidence="10">
    <location>
        <begin position="358"/>
        <end position="376"/>
    </location>
</feature>
<name>A0A839N5R4_9MICO</name>
<evidence type="ECO:0000256" key="2">
    <source>
        <dbReference type="ARBA" id="ARBA00022448"/>
    </source>
</evidence>
<feature type="transmembrane region" description="Helical" evidence="10">
    <location>
        <begin position="315"/>
        <end position="338"/>
    </location>
</feature>
<evidence type="ECO:0000313" key="13">
    <source>
        <dbReference type="Proteomes" id="UP000559182"/>
    </source>
</evidence>
<protein>
    <recommendedName>
        <fullName evidence="8">Multidrug efflux pump Tap</fullName>
    </recommendedName>
</protein>
<accession>A0A839N5R4</accession>
<feature type="transmembrane region" description="Helical" evidence="10">
    <location>
        <begin position="258"/>
        <end position="283"/>
    </location>
</feature>
<evidence type="ECO:0000313" key="12">
    <source>
        <dbReference type="EMBL" id="MBB2890072.1"/>
    </source>
</evidence>
<evidence type="ECO:0000256" key="3">
    <source>
        <dbReference type="ARBA" id="ARBA00022475"/>
    </source>
</evidence>
<feature type="region of interest" description="Disordered" evidence="9">
    <location>
        <begin position="409"/>
        <end position="434"/>
    </location>
</feature>
<reference evidence="12 13" key="1">
    <citation type="submission" date="2020-08" db="EMBL/GenBank/DDBJ databases">
        <title>Sequencing the genomes of 1000 actinobacteria strains.</title>
        <authorList>
            <person name="Klenk H.-P."/>
        </authorList>
    </citation>
    <scope>NUCLEOTIDE SEQUENCE [LARGE SCALE GENOMIC DNA]</scope>
    <source>
        <strain evidence="12 13">DSM 105369</strain>
    </source>
</reference>
<keyword evidence="3" id="KW-1003">Cell membrane</keyword>
<dbReference type="RefSeq" id="WP_183317908.1">
    <property type="nucleotide sequence ID" value="NZ_JACHVQ010000001.1"/>
</dbReference>
<gene>
    <name evidence="12" type="ORF">FHU39_000056</name>
</gene>
<dbReference type="AlphaFoldDB" id="A0A839N5R4"/>
<keyword evidence="4 10" id="KW-0812">Transmembrane</keyword>
<evidence type="ECO:0000256" key="5">
    <source>
        <dbReference type="ARBA" id="ARBA00022989"/>
    </source>
</evidence>
<keyword evidence="5 10" id="KW-1133">Transmembrane helix</keyword>
<dbReference type="EMBL" id="JACHVQ010000001">
    <property type="protein sequence ID" value="MBB2890072.1"/>
    <property type="molecule type" value="Genomic_DNA"/>
</dbReference>
<dbReference type="Pfam" id="PF07690">
    <property type="entry name" value="MFS_1"/>
    <property type="match status" value="2"/>
</dbReference>
<dbReference type="GO" id="GO:0005886">
    <property type="term" value="C:plasma membrane"/>
    <property type="evidence" value="ECO:0007669"/>
    <property type="project" value="UniProtKB-SubCell"/>
</dbReference>
<evidence type="ECO:0000259" key="11">
    <source>
        <dbReference type="PROSITE" id="PS50850"/>
    </source>
</evidence>
<feature type="transmembrane region" description="Helical" evidence="10">
    <location>
        <begin position="27"/>
        <end position="55"/>
    </location>
</feature>
<evidence type="ECO:0000256" key="6">
    <source>
        <dbReference type="ARBA" id="ARBA00023136"/>
    </source>
</evidence>
<dbReference type="PROSITE" id="PS50850">
    <property type="entry name" value="MFS"/>
    <property type="match status" value="1"/>
</dbReference>
<keyword evidence="2" id="KW-0813">Transport</keyword>
<proteinExistence type="inferred from homology"/>
<dbReference type="InterPro" id="IPR020846">
    <property type="entry name" value="MFS_dom"/>
</dbReference>
<dbReference type="Gene3D" id="1.20.1250.20">
    <property type="entry name" value="MFS general substrate transporter like domains"/>
    <property type="match status" value="1"/>
</dbReference>
<dbReference type="PANTHER" id="PTHR23513:SF9">
    <property type="entry name" value="ENTEROBACTIN EXPORTER ENTS"/>
    <property type="match status" value="1"/>
</dbReference>
<keyword evidence="13" id="KW-1185">Reference proteome</keyword>
<evidence type="ECO:0000256" key="7">
    <source>
        <dbReference type="ARBA" id="ARBA00038075"/>
    </source>
</evidence>